<dbReference type="PANTHER" id="PTHR48081:SF8">
    <property type="entry name" value="ALPHA_BETA HYDROLASE FOLD-3 DOMAIN-CONTAINING PROTEIN-RELATED"/>
    <property type="match status" value="1"/>
</dbReference>
<dbReference type="InterPro" id="IPR050300">
    <property type="entry name" value="GDXG_lipolytic_enzyme"/>
</dbReference>
<protein>
    <submittedName>
        <fullName evidence="4">Alpha/beta hydrolase</fullName>
    </submittedName>
</protein>
<dbReference type="AlphaFoldDB" id="A0A2S0MU41"/>
<keyword evidence="5" id="KW-1185">Reference proteome</keyword>
<keyword evidence="2 4" id="KW-0378">Hydrolase</keyword>
<name>A0A2S0MU41_9RHOB</name>
<dbReference type="KEGG" id="thas:C6Y53_16840"/>
<organism evidence="4 5">
    <name type="scientific">Pukyongiella litopenaei</name>
    <dbReference type="NCBI Taxonomy" id="2605946"/>
    <lineage>
        <taxon>Bacteria</taxon>
        <taxon>Pseudomonadati</taxon>
        <taxon>Pseudomonadota</taxon>
        <taxon>Alphaproteobacteria</taxon>
        <taxon>Rhodobacterales</taxon>
        <taxon>Paracoccaceae</taxon>
        <taxon>Pukyongiella</taxon>
    </lineage>
</organism>
<dbReference type="SUPFAM" id="SSF53474">
    <property type="entry name" value="alpha/beta-Hydrolases"/>
    <property type="match status" value="1"/>
</dbReference>
<evidence type="ECO:0000256" key="1">
    <source>
        <dbReference type="ARBA" id="ARBA00010515"/>
    </source>
</evidence>
<evidence type="ECO:0000313" key="5">
    <source>
        <dbReference type="Proteomes" id="UP000237655"/>
    </source>
</evidence>
<dbReference type="Gene3D" id="3.40.50.1820">
    <property type="entry name" value="alpha/beta hydrolase"/>
    <property type="match status" value="1"/>
</dbReference>
<dbReference type="PANTHER" id="PTHR48081">
    <property type="entry name" value="AB HYDROLASE SUPERFAMILY PROTEIN C4A8.06C"/>
    <property type="match status" value="1"/>
</dbReference>
<accession>A0A2S0MU41</accession>
<dbReference type="InterPro" id="IPR029058">
    <property type="entry name" value="AB_hydrolase_fold"/>
</dbReference>
<evidence type="ECO:0000256" key="2">
    <source>
        <dbReference type="ARBA" id="ARBA00022801"/>
    </source>
</evidence>
<evidence type="ECO:0000313" key="4">
    <source>
        <dbReference type="EMBL" id="AVO39213.1"/>
    </source>
</evidence>
<dbReference type="InterPro" id="IPR002168">
    <property type="entry name" value="Lipase_GDXG_HIS_AS"/>
</dbReference>
<dbReference type="Proteomes" id="UP000237655">
    <property type="component" value="Chromosome"/>
</dbReference>
<feature type="domain" description="Alpha/beta hydrolase fold-3" evidence="3">
    <location>
        <begin position="128"/>
        <end position="334"/>
    </location>
</feature>
<sequence>MLVHAVRDRQTGAPMSKARILGQMLLAKLPAPVVGMVYSGRLAQVDGRRIDPKAQAIGDLINAVRDPAAPQTLEDSRAGIRKMCELFDLPCPDAVTKTDILLPGAAGDRPARIYDAVQAGHDGLRPTLLYLHGGGWVQGDLDTHDGLCGRLALWAEIRVVSYDYRLAPEHKYPAAADDVLAVFSALRDRGGDWGVDAARLAVGGDSAGANLTAGLLHDLAGLGAAMPAAQLLIYPGVDISLDSRSMVMLADAYVLTAERIRWYLDFYFEADADRRDPRASPILSDRLAGQPPALVIAAGHDPLWDDALGYAAKLREAGGEVDLLEYPGQVHGFMSLTRTIPQGLEATRAAADWLRRQIGG</sequence>
<dbReference type="PROSITE" id="PS01173">
    <property type="entry name" value="LIPASE_GDXG_HIS"/>
    <property type="match status" value="1"/>
</dbReference>
<comment type="similarity">
    <text evidence="1">Belongs to the 'GDXG' lipolytic enzyme family.</text>
</comment>
<reference evidence="5" key="1">
    <citation type="submission" date="2018-03" db="EMBL/GenBank/DDBJ databases">
        <title>Genomic analysis of the strain SH-1 isolated from shrimp intestine.</title>
        <authorList>
            <person name="Kim Y.-S."/>
            <person name="Kim S.-E."/>
            <person name="Kim K.-H."/>
        </authorList>
    </citation>
    <scope>NUCLEOTIDE SEQUENCE [LARGE SCALE GENOMIC DNA]</scope>
    <source>
        <strain evidence="5">SH-1</strain>
    </source>
</reference>
<evidence type="ECO:0000259" key="3">
    <source>
        <dbReference type="Pfam" id="PF07859"/>
    </source>
</evidence>
<dbReference type="EMBL" id="CP027665">
    <property type="protein sequence ID" value="AVO39213.1"/>
    <property type="molecule type" value="Genomic_DNA"/>
</dbReference>
<gene>
    <name evidence="4" type="ORF">C6Y53_16840</name>
</gene>
<dbReference type="Pfam" id="PF07859">
    <property type="entry name" value="Abhydrolase_3"/>
    <property type="match status" value="1"/>
</dbReference>
<dbReference type="InterPro" id="IPR013094">
    <property type="entry name" value="AB_hydrolase_3"/>
</dbReference>
<dbReference type="GO" id="GO:0016787">
    <property type="term" value="F:hydrolase activity"/>
    <property type="evidence" value="ECO:0007669"/>
    <property type="project" value="UniProtKB-KW"/>
</dbReference>
<proteinExistence type="inferred from homology"/>